<feature type="transmembrane region" description="Helical" evidence="6">
    <location>
        <begin position="236"/>
        <end position="255"/>
    </location>
</feature>
<accession>A0ABS7P3K4</accession>
<keyword evidence="4 6" id="KW-1133">Transmembrane helix</keyword>
<evidence type="ECO:0000259" key="7">
    <source>
        <dbReference type="Pfam" id="PF00482"/>
    </source>
</evidence>
<sequence length="265" mass="26399">MSLIGLAAAILLWPRPDARRRVGGRPRRAVRIEQGPMVAAAAVLVVLLVAATLGPFPAVAATVAIATAVGRRRAAARRRADLAVAGALAGGMDTMVAELAVGIDPAQACRSVARDHPGEVGSRFASAAARSELGGSLSAGLLAAGAPSADASGTRAEWARAASAWAICERHGLAPAVVLRAVRDDLDSRVRFVRRTEASSAGARATATVLSGLPLLGIALGHAMGAAPLAVLTGDGAGGVLGIVGVGLVCAGLLWTDRIVAGVAS</sequence>
<evidence type="ECO:0000256" key="1">
    <source>
        <dbReference type="ARBA" id="ARBA00004651"/>
    </source>
</evidence>
<keyword evidence="2" id="KW-1003">Cell membrane</keyword>
<comment type="caution">
    <text evidence="8">The sequence shown here is derived from an EMBL/GenBank/DDBJ whole genome shotgun (WGS) entry which is preliminary data.</text>
</comment>
<evidence type="ECO:0000256" key="4">
    <source>
        <dbReference type="ARBA" id="ARBA00022989"/>
    </source>
</evidence>
<feature type="transmembrane region" description="Helical" evidence="6">
    <location>
        <begin position="201"/>
        <end position="224"/>
    </location>
</feature>
<evidence type="ECO:0000256" key="6">
    <source>
        <dbReference type="SAM" id="Phobius"/>
    </source>
</evidence>
<name>A0ABS7P3K4_9NOCA</name>
<keyword evidence="5 6" id="KW-0472">Membrane</keyword>
<dbReference type="EMBL" id="JABUBU010000005">
    <property type="protein sequence ID" value="MBY6366977.1"/>
    <property type="molecule type" value="Genomic_DNA"/>
</dbReference>
<dbReference type="Pfam" id="PF00482">
    <property type="entry name" value="T2SSF"/>
    <property type="match status" value="1"/>
</dbReference>
<evidence type="ECO:0000256" key="3">
    <source>
        <dbReference type="ARBA" id="ARBA00022692"/>
    </source>
</evidence>
<dbReference type="InterPro" id="IPR018076">
    <property type="entry name" value="T2SS_GspF_dom"/>
</dbReference>
<organism evidence="8 9">
    <name type="scientific">Rhodococcoides corynebacterioides</name>
    <dbReference type="NCBI Taxonomy" id="53972"/>
    <lineage>
        <taxon>Bacteria</taxon>
        <taxon>Bacillati</taxon>
        <taxon>Actinomycetota</taxon>
        <taxon>Actinomycetes</taxon>
        <taxon>Mycobacteriales</taxon>
        <taxon>Nocardiaceae</taxon>
        <taxon>Rhodococcoides</taxon>
    </lineage>
</organism>
<evidence type="ECO:0000256" key="5">
    <source>
        <dbReference type="ARBA" id="ARBA00023136"/>
    </source>
</evidence>
<dbReference type="PANTHER" id="PTHR35007">
    <property type="entry name" value="INTEGRAL MEMBRANE PROTEIN-RELATED"/>
    <property type="match status" value="1"/>
</dbReference>
<protein>
    <submittedName>
        <fullName evidence="8">Type II secretion system F family protein</fullName>
    </submittedName>
</protein>
<evidence type="ECO:0000256" key="2">
    <source>
        <dbReference type="ARBA" id="ARBA00022475"/>
    </source>
</evidence>
<dbReference type="PANTHER" id="PTHR35007:SF4">
    <property type="entry name" value="CONSERVED TRANSMEMBRANE PROTEIN-RELATED"/>
    <property type="match status" value="1"/>
</dbReference>
<feature type="domain" description="Type II secretion system protein GspF" evidence="7">
    <location>
        <begin position="93"/>
        <end position="218"/>
    </location>
</feature>
<dbReference type="Proteomes" id="UP000825228">
    <property type="component" value="Unassembled WGS sequence"/>
</dbReference>
<proteinExistence type="predicted"/>
<dbReference type="RefSeq" id="WP_222684288.1">
    <property type="nucleotide sequence ID" value="NZ_JABUBT010000011.1"/>
</dbReference>
<reference evidence="8 9" key="1">
    <citation type="submission" date="2020-06" db="EMBL/GenBank/DDBJ databases">
        <title>Taxonomy, biology and ecology of Rhodococcus bacteria occurring in California pistachio and other woody hosts as revealed by genome sequence analyses.</title>
        <authorList>
            <person name="Gai Y."/>
            <person name="Riely B."/>
        </authorList>
    </citation>
    <scope>NUCLEOTIDE SEQUENCE [LARGE SCALE GENOMIC DNA]</scope>
    <source>
        <strain evidence="8 9">BP-281</strain>
    </source>
</reference>
<feature type="transmembrane region" description="Helical" evidence="6">
    <location>
        <begin position="42"/>
        <end position="69"/>
    </location>
</feature>
<comment type="subcellular location">
    <subcellularLocation>
        <location evidence="1">Cell membrane</location>
        <topology evidence="1">Multi-pass membrane protein</topology>
    </subcellularLocation>
</comment>
<evidence type="ECO:0000313" key="8">
    <source>
        <dbReference type="EMBL" id="MBY6366977.1"/>
    </source>
</evidence>
<keyword evidence="3 6" id="KW-0812">Transmembrane</keyword>
<keyword evidence="9" id="KW-1185">Reference proteome</keyword>
<evidence type="ECO:0000313" key="9">
    <source>
        <dbReference type="Proteomes" id="UP000825228"/>
    </source>
</evidence>
<gene>
    <name evidence="8" type="ORF">HQ603_09440</name>
</gene>